<dbReference type="PANTHER" id="PTHR43561">
    <property type="match status" value="1"/>
</dbReference>
<dbReference type="Gene3D" id="3.40.50.720">
    <property type="entry name" value="NAD(P)-binding Rossmann-like Domain"/>
    <property type="match status" value="1"/>
</dbReference>
<dbReference type="GO" id="GO:0070403">
    <property type="term" value="F:NAD+ binding"/>
    <property type="evidence" value="ECO:0007669"/>
    <property type="project" value="InterPro"/>
</dbReference>
<feature type="binding site" evidence="12">
    <location>
        <begin position="59"/>
        <end position="64"/>
    </location>
    <ligand>
        <name>NAD(+)</name>
        <dbReference type="ChEBI" id="CHEBI:57540"/>
    </ligand>
</feature>
<dbReference type="STRING" id="796604.A0A2X0PEY4"/>
<keyword evidence="17" id="KW-1185">Reference proteome</keyword>
<organism evidence="16 17">
    <name type="scientific">Microbotryum silenes-dioicae</name>
    <dbReference type="NCBI Taxonomy" id="796604"/>
    <lineage>
        <taxon>Eukaryota</taxon>
        <taxon>Fungi</taxon>
        <taxon>Dikarya</taxon>
        <taxon>Basidiomycota</taxon>
        <taxon>Pucciniomycotina</taxon>
        <taxon>Microbotryomycetes</taxon>
        <taxon>Microbotryales</taxon>
        <taxon>Microbotryaceae</taxon>
        <taxon>Microbotryum</taxon>
    </lineage>
</organism>
<evidence type="ECO:0000256" key="13">
    <source>
        <dbReference type="PIRSR" id="PIRSR000105-3"/>
    </source>
</evidence>
<comment type="catalytic activity">
    <reaction evidence="10">
        <text>a (3S)-3-hydroxyacyl-CoA + NAD(+) = a 3-oxoacyl-CoA + NADH + H(+)</text>
        <dbReference type="Rhea" id="RHEA:22432"/>
        <dbReference type="ChEBI" id="CHEBI:15378"/>
        <dbReference type="ChEBI" id="CHEBI:57318"/>
        <dbReference type="ChEBI" id="CHEBI:57540"/>
        <dbReference type="ChEBI" id="CHEBI:57945"/>
        <dbReference type="ChEBI" id="CHEBI:90726"/>
        <dbReference type="EC" id="1.1.1.35"/>
    </reaction>
</comment>
<feature type="binding site" evidence="12">
    <location>
        <position position="82"/>
    </location>
    <ligand>
        <name>NAD(+)</name>
        <dbReference type="ChEBI" id="CHEBI:57540"/>
    </ligand>
</feature>
<dbReference type="EMBL" id="FQNC01000049">
    <property type="protein sequence ID" value="SGY82446.1"/>
    <property type="molecule type" value="Genomic_DNA"/>
</dbReference>
<dbReference type="InterPro" id="IPR022694">
    <property type="entry name" value="3-OHacyl-CoA_DH"/>
</dbReference>
<dbReference type="InterPro" id="IPR006108">
    <property type="entry name" value="3HC_DH_C"/>
</dbReference>
<evidence type="ECO:0000256" key="11">
    <source>
        <dbReference type="PIRSR" id="PIRSR000105-1"/>
    </source>
</evidence>
<feature type="binding site" evidence="12">
    <location>
        <position position="337"/>
    </location>
    <ligand>
        <name>NAD(+)</name>
        <dbReference type="ChEBI" id="CHEBI:57540"/>
    </ligand>
</feature>
<evidence type="ECO:0000313" key="17">
    <source>
        <dbReference type="Proteomes" id="UP000249464"/>
    </source>
</evidence>
<dbReference type="SUPFAM" id="SSF48179">
    <property type="entry name" value="6-phosphogluconate dehydrogenase C-terminal domain-like"/>
    <property type="match status" value="1"/>
</dbReference>
<feature type="domain" description="3-hydroxyacyl-CoA dehydrogenase C-terminal" evidence="14">
    <location>
        <begin position="243"/>
        <end position="344"/>
    </location>
</feature>
<evidence type="ECO:0000256" key="1">
    <source>
        <dbReference type="ARBA" id="ARBA00004305"/>
    </source>
</evidence>
<evidence type="ECO:0000313" key="16">
    <source>
        <dbReference type="EMBL" id="SGY82446.1"/>
    </source>
</evidence>
<feature type="binding site" evidence="13">
    <location>
        <position position="174"/>
    </location>
    <ligand>
        <name>CoA</name>
        <dbReference type="ChEBI" id="CHEBI:57287"/>
    </ligand>
</feature>
<comment type="similarity">
    <text evidence="3">Belongs to the 3-hydroxyacyl-CoA dehydrogenase family.</text>
</comment>
<evidence type="ECO:0000256" key="6">
    <source>
        <dbReference type="ARBA" id="ARBA00023002"/>
    </source>
</evidence>
<dbReference type="EC" id="1.1.1.35" evidence="4"/>
<dbReference type="InterPro" id="IPR052242">
    <property type="entry name" value="Mito_3-hydroxyacyl-CoA_DH"/>
</dbReference>
<feature type="binding site" evidence="12">
    <location>
        <position position="152"/>
    </location>
    <ligand>
        <name>NAD(+)</name>
        <dbReference type="ChEBI" id="CHEBI:57540"/>
    </ligand>
</feature>
<comment type="pathway">
    <text evidence="2">Lipid metabolism; fatty acid beta-oxidation.</text>
</comment>
<evidence type="ECO:0000256" key="5">
    <source>
        <dbReference type="ARBA" id="ARBA00022832"/>
    </source>
</evidence>
<keyword evidence="7 12" id="KW-0520">NAD</keyword>
<keyword evidence="5" id="KW-0276">Fatty acid metabolism</keyword>
<evidence type="ECO:0000259" key="14">
    <source>
        <dbReference type="Pfam" id="PF00725"/>
    </source>
</evidence>
<gene>
    <name evidence="16" type="primary">BQ5605_C009g05570</name>
    <name evidence="16" type="ORF">BQ5605_C009G05570</name>
</gene>
<dbReference type="InterPro" id="IPR006176">
    <property type="entry name" value="3-OHacyl-CoA_DH_NAD-bd"/>
</dbReference>
<feature type="site" description="Important for catalytic activity" evidence="11">
    <location>
        <position position="197"/>
    </location>
</feature>
<feature type="domain" description="3-hydroxyacyl-CoA dehydrogenase NAD binding" evidence="15">
    <location>
        <begin position="54"/>
        <end position="240"/>
    </location>
</feature>
<feature type="binding site" evidence="12">
    <location>
        <position position="174"/>
    </location>
    <ligand>
        <name>NAD(+)</name>
        <dbReference type="ChEBI" id="CHEBI:57540"/>
    </ligand>
</feature>
<name>A0A2X0PEY4_9BASI</name>
<dbReference type="PIRSF" id="PIRSF000105">
    <property type="entry name" value="HCDH"/>
    <property type="match status" value="1"/>
</dbReference>
<evidence type="ECO:0000256" key="4">
    <source>
        <dbReference type="ARBA" id="ARBA00013000"/>
    </source>
</evidence>
<feature type="binding site" evidence="12">
    <location>
        <position position="147"/>
    </location>
    <ligand>
        <name>NAD(+)</name>
        <dbReference type="ChEBI" id="CHEBI:57540"/>
    </ligand>
</feature>
<proteinExistence type="inferred from homology"/>
<evidence type="ECO:0000256" key="2">
    <source>
        <dbReference type="ARBA" id="ARBA00005005"/>
    </source>
</evidence>
<dbReference type="PANTHER" id="PTHR43561:SF3">
    <property type="entry name" value="HYDROXYACYL-COENZYME A DEHYDROGENASE, MITOCHONDRIAL"/>
    <property type="match status" value="1"/>
</dbReference>
<evidence type="ECO:0000256" key="10">
    <source>
        <dbReference type="ARBA" id="ARBA00049556"/>
    </source>
</evidence>
<evidence type="ECO:0000256" key="9">
    <source>
        <dbReference type="ARBA" id="ARBA00023128"/>
    </source>
</evidence>
<comment type="subcellular location">
    <subcellularLocation>
        <location evidence="1">Mitochondrion matrix</location>
    </subcellularLocation>
</comment>
<evidence type="ECO:0000256" key="7">
    <source>
        <dbReference type="ARBA" id="ARBA00023027"/>
    </source>
</evidence>
<sequence>MLALSSSRRLTQLVSPTSGLLRQSASTVPGFISYRRRGMASTSPTMAAAPQINTITVFGAGLMGSGIVQVAAQNGVKAIMTDVSDAALDNGKNIITKSLQRIARKKFPDSTEEQQKLIDDVFANITTTTDAATAVKETDFVVEAIVENLKVKQELFRRLDDLAPAATIFASNTSSLSIEKIAETCSLKRKEKFAGFHAFNPVPQMKLVEIVQTSQTSDEVRDSLLDLCKRMKKTPVNCKDNPGFIVNRLLVPYMLEAIRMVERGDATAEDVDTAMKLGAGLPMGPIELSDFVGLDTLNNISKGWREDRVSTGEIEAKQVEEIELLDKLVKEGKTGRKSGEGFYKCEYSIPMLMSSLPI</sequence>
<evidence type="ECO:0000259" key="15">
    <source>
        <dbReference type="Pfam" id="PF02737"/>
    </source>
</evidence>
<dbReference type="InterPro" id="IPR006180">
    <property type="entry name" value="3-OHacyl-CoA_DH_CS"/>
</dbReference>
<protein>
    <recommendedName>
        <fullName evidence="4">3-hydroxyacyl-CoA dehydrogenase</fullName>
        <ecNumber evidence="4">1.1.1.35</ecNumber>
    </recommendedName>
</protein>
<evidence type="ECO:0000256" key="12">
    <source>
        <dbReference type="PIRSR" id="PIRSR000105-2"/>
    </source>
</evidence>
<feature type="binding site" evidence="12">
    <location>
        <position position="200"/>
    </location>
    <ligand>
        <name>NAD(+)</name>
        <dbReference type="ChEBI" id="CHEBI:57540"/>
    </ligand>
</feature>
<dbReference type="Gene3D" id="1.10.1040.10">
    <property type="entry name" value="N-(1-d-carboxylethyl)-l-norvaline Dehydrogenase, domain 2"/>
    <property type="match status" value="1"/>
</dbReference>
<dbReference type="SUPFAM" id="SSF51735">
    <property type="entry name" value="NAD(P)-binding Rossmann-fold domains"/>
    <property type="match status" value="1"/>
</dbReference>
<keyword evidence="9" id="KW-0496">Mitochondrion</keyword>
<dbReference type="Pfam" id="PF02737">
    <property type="entry name" value="3HCDH_N"/>
    <property type="match status" value="1"/>
</dbReference>
<dbReference type="InterPro" id="IPR036291">
    <property type="entry name" value="NAD(P)-bd_dom_sf"/>
</dbReference>
<keyword evidence="8" id="KW-0443">Lipid metabolism</keyword>
<dbReference type="InterPro" id="IPR013328">
    <property type="entry name" value="6PGD_dom2"/>
</dbReference>
<feature type="binding site" evidence="13">
    <location>
        <position position="98"/>
    </location>
    <ligand>
        <name>CoA</name>
        <dbReference type="ChEBI" id="CHEBI:57287"/>
    </ligand>
</feature>
<dbReference type="Pfam" id="PF00725">
    <property type="entry name" value="3HCDH"/>
    <property type="match status" value="1"/>
</dbReference>
<reference evidence="16 17" key="1">
    <citation type="submission" date="2016-11" db="EMBL/GenBank/DDBJ databases">
        <authorList>
            <person name="Jaros S."/>
            <person name="Januszkiewicz K."/>
            <person name="Wedrychowicz H."/>
        </authorList>
    </citation>
    <scope>NUCLEOTIDE SEQUENCE [LARGE SCALE GENOMIC DNA]</scope>
</reference>
<dbReference type="InterPro" id="IPR008927">
    <property type="entry name" value="6-PGluconate_DH-like_C_sf"/>
</dbReference>
<dbReference type="GO" id="GO:0005759">
    <property type="term" value="C:mitochondrial matrix"/>
    <property type="evidence" value="ECO:0007669"/>
    <property type="project" value="UniProtKB-SubCell"/>
</dbReference>
<dbReference type="GO" id="GO:0006635">
    <property type="term" value="P:fatty acid beta-oxidation"/>
    <property type="evidence" value="ECO:0007669"/>
    <property type="project" value="TreeGrafter"/>
</dbReference>
<evidence type="ECO:0000256" key="3">
    <source>
        <dbReference type="ARBA" id="ARBA00009463"/>
    </source>
</evidence>
<accession>A0A2X0PEY4</accession>
<keyword evidence="6" id="KW-0560">Oxidoreductase</keyword>
<dbReference type="FunFam" id="3.40.50.720:FF:000009">
    <property type="entry name" value="Fatty oxidation complex, alpha subunit"/>
    <property type="match status" value="1"/>
</dbReference>
<dbReference type="AlphaFoldDB" id="A0A2X0PEY4"/>
<dbReference type="PROSITE" id="PS00067">
    <property type="entry name" value="3HCDH"/>
    <property type="match status" value="1"/>
</dbReference>
<evidence type="ECO:0000256" key="8">
    <source>
        <dbReference type="ARBA" id="ARBA00023098"/>
    </source>
</evidence>
<dbReference type="Proteomes" id="UP000249464">
    <property type="component" value="Unassembled WGS sequence"/>
</dbReference>
<dbReference type="GO" id="GO:0003857">
    <property type="term" value="F:(3S)-3-hydroxyacyl-CoA dehydrogenase (NAD+) activity"/>
    <property type="evidence" value="ECO:0007669"/>
    <property type="project" value="UniProtKB-EC"/>
</dbReference>
<feature type="binding site" evidence="13">
    <location>
        <position position="105"/>
    </location>
    <ligand>
        <name>CoA</name>
        <dbReference type="ChEBI" id="CHEBI:57287"/>
    </ligand>
</feature>